<dbReference type="InterPro" id="IPR017946">
    <property type="entry name" value="PLC-like_Pdiesterase_TIM-brl"/>
</dbReference>
<evidence type="ECO:0000256" key="2">
    <source>
        <dbReference type="ARBA" id="ARBA00014286"/>
    </source>
</evidence>
<reference evidence="3 4" key="1">
    <citation type="journal article" date="2024" name="Commun. Biol.">
        <title>Comparative genomic analysis of thermophilic fungi reveals convergent evolutionary adaptations and gene losses.</title>
        <authorList>
            <person name="Steindorff A.S."/>
            <person name="Aguilar-Pontes M.V."/>
            <person name="Robinson A.J."/>
            <person name="Andreopoulos B."/>
            <person name="LaButti K."/>
            <person name="Kuo A."/>
            <person name="Mondo S."/>
            <person name="Riley R."/>
            <person name="Otillar R."/>
            <person name="Haridas S."/>
            <person name="Lipzen A."/>
            <person name="Grimwood J."/>
            <person name="Schmutz J."/>
            <person name="Clum A."/>
            <person name="Reid I.D."/>
            <person name="Moisan M.C."/>
            <person name="Butler G."/>
            <person name="Nguyen T.T.M."/>
            <person name="Dewar K."/>
            <person name="Conant G."/>
            <person name="Drula E."/>
            <person name="Henrissat B."/>
            <person name="Hansel C."/>
            <person name="Singer S."/>
            <person name="Hutchinson M.I."/>
            <person name="de Vries R.P."/>
            <person name="Natvig D.O."/>
            <person name="Powell A.J."/>
            <person name="Tsang A."/>
            <person name="Grigoriev I.V."/>
        </authorList>
    </citation>
    <scope>NUCLEOTIDE SEQUENCE [LARGE SCALE GENOMIC DNA]</scope>
    <source>
        <strain evidence="3 4">ATCC 24622</strain>
    </source>
</reference>
<protein>
    <recommendedName>
        <fullName evidence="2">Altered inheritance of mitochondria protein 6</fullName>
    </recommendedName>
</protein>
<evidence type="ECO:0000313" key="4">
    <source>
        <dbReference type="Proteomes" id="UP001586593"/>
    </source>
</evidence>
<dbReference type="PANTHER" id="PTHR31571:SF1">
    <property type="entry name" value="ALTERED INHERITANCE OF MITOCHONDRIA PROTEIN 6"/>
    <property type="match status" value="1"/>
</dbReference>
<dbReference type="SUPFAM" id="SSF51695">
    <property type="entry name" value="PLC-like phosphodiesterases"/>
    <property type="match status" value="1"/>
</dbReference>
<organism evidence="3 4">
    <name type="scientific">Phialemonium thermophilum</name>
    <dbReference type="NCBI Taxonomy" id="223376"/>
    <lineage>
        <taxon>Eukaryota</taxon>
        <taxon>Fungi</taxon>
        <taxon>Dikarya</taxon>
        <taxon>Ascomycota</taxon>
        <taxon>Pezizomycotina</taxon>
        <taxon>Sordariomycetes</taxon>
        <taxon>Sordariomycetidae</taxon>
        <taxon>Cephalothecales</taxon>
        <taxon>Cephalothecaceae</taxon>
        <taxon>Phialemonium</taxon>
    </lineage>
</organism>
<accession>A0ABR3WTX9</accession>
<comment type="similarity">
    <text evidence="1">Belongs to the AIM6 family.</text>
</comment>
<dbReference type="InterPro" id="IPR051236">
    <property type="entry name" value="HAT_RTT109-like"/>
</dbReference>
<dbReference type="Proteomes" id="UP001586593">
    <property type="component" value="Unassembled WGS sequence"/>
</dbReference>
<dbReference type="EMBL" id="JAZHXJ010000248">
    <property type="protein sequence ID" value="KAL1867138.1"/>
    <property type="molecule type" value="Genomic_DNA"/>
</dbReference>
<evidence type="ECO:0000256" key="1">
    <source>
        <dbReference type="ARBA" id="ARBA00008858"/>
    </source>
</evidence>
<keyword evidence="4" id="KW-1185">Reference proteome</keyword>
<dbReference type="PANTHER" id="PTHR31571">
    <property type="entry name" value="ALTERED INHERITANCE OF MITOCHONDRIA PROTEIN 6"/>
    <property type="match status" value="1"/>
</dbReference>
<gene>
    <name evidence="3" type="ORF">VTK73DRAFT_4332</name>
</gene>
<proteinExistence type="inferred from homology"/>
<comment type="caution">
    <text evidence="3">The sequence shown here is derived from an EMBL/GenBank/DDBJ whole genome shotgun (WGS) entry which is preliminary data.</text>
</comment>
<sequence>MVPAADSFDVYFGQIWQDRFSLSSTAIYPVEFFGSVMPVPCHSHNDYWRRTPLFAALGSGCVSIEADVWLEDGDLLVGHTRHTLRGNATLRNMYIDPLARILRVINTPRSSSHATPVEPLGVFYNDPAQTLTLLVDFKTPSAETLPVLLAQLQPLRDAGWLTHWNGTERITRPITVVASGSVDFDALVANRTYRDVFYDAPLEALEDDSDGHLSPDDDGRPETLYDFKYNPSNSYFASVSLSKAVGPVLFSKLSPAQLQKVKRQIASARERHLIPRYWGTPRWPRGLRDAIWAELVQEETGLLNVDDLRAMRKGNWGMWS</sequence>
<evidence type="ECO:0000313" key="3">
    <source>
        <dbReference type="EMBL" id="KAL1867138.1"/>
    </source>
</evidence>
<name>A0ABR3WTX9_9PEZI</name>